<feature type="compositionally biased region" description="Pro residues" evidence="1">
    <location>
        <begin position="72"/>
        <end position="86"/>
    </location>
</feature>
<evidence type="ECO:0000313" key="3">
    <source>
        <dbReference type="Proteomes" id="UP000284842"/>
    </source>
</evidence>
<organism evidence="2 3">
    <name type="scientific">Panaeolus cyanescens</name>
    <dbReference type="NCBI Taxonomy" id="181874"/>
    <lineage>
        <taxon>Eukaryota</taxon>
        <taxon>Fungi</taxon>
        <taxon>Dikarya</taxon>
        <taxon>Basidiomycota</taxon>
        <taxon>Agaricomycotina</taxon>
        <taxon>Agaricomycetes</taxon>
        <taxon>Agaricomycetidae</taxon>
        <taxon>Agaricales</taxon>
        <taxon>Agaricineae</taxon>
        <taxon>Galeropsidaceae</taxon>
        <taxon>Panaeolus</taxon>
    </lineage>
</organism>
<feature type="region of interest" description="Disordered" evidence="1">
    <location>
        <begin position="43"/>
        <end position="176"/>
    </location>
</feature>
<feature type="compositionally biased region" description="Polar residues" evidence="1">
    <location>
        <begin position="121"/>
        <end position="131"/>
    </location>
</feature>
<dbReference type="AlphaFoldDB" id="A0A409W6P0"/>
<proteinExistence type="predicted"/>
<comment type="caution">
    <text evidence="2">The sequence shown here is derived from an EMBL/GenBank/DDBJ whole genome shotgun (WGS) entry which is preliminary data.</text>
</comment>
<evidence type="ECO:0000256" key="1">
    <source>
        <dbReference type="SAM" id="MobiDB-lite"/>
    </source>
</evidence>
<accession>A0A409W6P0</accession>
<dbReference type="Proteomes" id="UP000284842">
    <property type="component" value="Unassembled WGS sequence"/>
</dbReference>
<dbReference type="EMBL" id="NHTK01005769">
    <property type="protein sequence ID" value="PPQ74200.1"/>
    <property type="molecule type" value="Genomic_DNA"/>
</dbReference>
<reference evidence="2 3" key="1">
    <citation type="journal article" date="2018" name="Evol. Lett.">
        <title>Horizontal gene cluster transfer increased hallucinogenic mushroom diversity.</title>
        <authorList>
            <person name="Reynolds H.T."/>
            <person name="Vijayakumar V."/>
            <person name="Gluck-Thaler E."/>
            <person name="Korotkin H.B."/>
            <person name="Matheny P.B."/>
            <person name="Slot J.C."/>
        </authorList>
    </citation>
    <scope>NUCLEOTIDE SEQUENCE [LARGE SCALE GENOMIC DNA]</scope>
    <source>
        <strain evidence="2 3">2629</strain>
    </source>
</reference>
<name>A0A409W6P0_9AGAR</name>
<sequence length="259" mass="28701">MDPPHRVSDLMAMGNTPDKPIDIDMLAEAQDEDIDMRAVYDILAGEPSPSPPPDAEMCGTSEVIELSDSPSPSTPPSPPISLPPSPQDDDYVPSSDPEERCETPPLLRARRRGKARMMDVDNQNGNITPSNPLIRRRSPSPVAPRAVRPRHVGPILSSAPSGSQQGSSSSRAMNHSEEEEMLMLQRMQAHFNEVDRQAEAEARRQEMESLRRAERVDRALRARQAERRQAQAAASVAAARRRRAEEDLPPAYETLFPDM</sequence>
<protein>
    <submittedName>
        <fullName evidence="2">Uncharacterized protein</fullName>
    </submittedName>
</protein>
<gene>
    <name evidence="2" type="ORF">CVT24_012719</name>
</gene>
<evidence type="ECO:0000313" key="2">
    <source>
        <dbReference type="EMBL" id="PPQ74200.1"/>
    </source>
</evidence>
<feature type="region of interest" description="Disordered" evidence="1">
    <location>
        <begin position="223"/>
        <end position="259"/>
    </location>
</feature>
<dbReference type="InParanoid" id="A0A409W6P0"/>
<keyword evidence="3" id="KW-1185">Reference proteome</keyword>
<feature type="compositionally biased region" description="Low complexity" evidence="1">
    <location>
        <begin position="157"/>
        <end position="170"/>
    </location>
</feature>
<feature type="region of interest" description="Disordered" evidence="1">
    <location>
        <begin position="1"/>
        <end position="20"/>
    </location>
</feature>